<evidence type="ECO:0000313" key="2">
    <source>
        <dbReference type="Proteomes" id="UP000000305"/>
    </source>
</evidence>
<name>E9GWU9_DAPPU</name>
<dbReference type="HOGENOM" id="CLU_1449112_0_0_1"/>
<keyword evidence="2" id="KW-1185">Reference proteome</keyword>
<dbReference type="InParanoid" id="E9GWU9"/>
<reference evidence="1 2" key="1">
    <citation type="journal article" date="2011" name="Science">
        <title>The ecoresponsive genome of Daphnia pulex.</title>
        <authorList>
            <person name="Colbourne J.K."/>
            <person name="Pfrender M.E."/>
            <person name="Gilbert D."/>
            <person name="Thomas W.K."/>
            <person name="Tucker A."/>
            <person name="Oakley T.H."/>
            <person name="Tokishita S."/>
            <person name="Aerts A."/>
            <person name="Arnold G.J."/>
            <person name="Basu M.K."/>
            <person name="Bauer D.J."/>
            <person name="Caceres C.E."/>
            <person name="Carmel L."/>
            <person name="Casola C."/>
            <person name="Choi J.H."/>
            <person name="Detter J.C."/>
            <person name="Dong Q."/>
            <person name="Dusheyko S."/>
            <person name="Eads B.D."/>
            <person name="Frohlich T."/>
            <person name="Geiler-Samerotte K.A."/>
            <person name="Gerlach D."/>
            <person name="Hatcher P."/>
            <person name="Jogdeo S."/>
            <person name="Krijgsveld J."/>
            <person name="Kriventseva E.V."/>
            <person name="Kultz D."/>
            <person name="Laforsch C."/>
            <person name="Lindquist E."/>
            <person name="Lopez J."/>
            <person name="Manak J.R."/>
            <person name="Muller J."/>
            <person name="Pangilinan J."/>
            <person name="Patwardhan R.P."/>
            <person name="Pitluck S."/>
            <person name="Pritham E.J."/>
            <person name="Rechtsteiner A."/>
            <person name="Rho M."/>
            <person name="Rogozin I.B."/>
            <person name="Sakarya O."/>
            <person name="Salamov A."/>
            <person name="Schaack S."/>
            <person name="Shapiro H."/>
            <person name="Shiga Y."/>
            <person name="Skalitzky C."/>
            <person name="Smith Z."/>
            <person name="Souvorov A."/>
            <person name="Sung W."/>
            <person name="Tang Z."/>
            <person name="Tsuchiya D."/>
            <person name="Tu H."/>
            <person name="Vos H."/>
            <person name="Wang M."/>
            <person name="Wolf Y.I."/>
            <person name="Yamagata H."/>
            <person name="Yamada T."/>
            <person name="Ye Y."/>
            <person name="Shaw J.R."/>
            <person name="Andrews J."/>
            <person name="Crease T.J."/>
            <person name="Tang H."/>
            <person name="Lucas S.M."/>
            <person name="Robertson H.M."/>
            <person name="Bork P."/>
            <person name="Koonin E.V."/>
            <person name="Zdobnov E.M."/>
            <person name="Grigoriev I.V."/>
            <person name="Lynch M."/>
            <person name="Boore J.L."/>
        </authorList>
    </citation>
    <scope>NUCLEOTIDE SEQUENCE [LARGE SCALE GENOMIC DNA]</scope>
</reference>
<organism evidence="1 2">
    <name type="scientific">Daphnia pulex</name>
    <name type="common">Water flea</name>
    <dbReference type="NCBI Taxonomy" id="6669"/>
    <lineage>
        <taxon>Eukaryota</taxon>
        <taxon>Metazoa</taxon>
        <taxon>Ecdysozoa</taxon>
        <taxon>Arthropoda</taxon>
        <taxon>Crustacea</taxon>
        <taxon>Branchiopoda</taxon>
        <taxon>Diplostraca</taxon>
        <taxon>Cladocera</taxon>
        <taxon>Anomopoda</taxon>
        <taxon>Daphniidae</taxon>
        <taxon>Daphnia</taxon>
    </lineage>
</organism>
<proteinExistence type="predicted"/>
<gene>
    <name evidence="1" type="ORF">DAPPUDRAFT_322736</name>
</gene>
<accession>E9GWU9</accession>
<protein>
    <submittedName>
        <fullName evidence="1">Uncharacterized protein</fullName>
    </submittedName>
</protein>
<evidence type="ECO:0000313" key="1">
    <source>
        <dbReference type="EMBL" id="EFX76058.1"/>
    </source>
</evidence>
<dbReference type="OrthoDB" id="10382451at2759"/>
<dbReference type="EMBL" id="GL732571">
    <property type="protein sequence ID" value="EFX76058.1"/>
    <property type="molecule type" value="Genomic_DNA"/>
</dbReference>
<dbReference type="AlphaFoldDB" id="E9GWU9"/>
<sequence length="187" mass="21861">MMRYKSDWKSEWSHVESIKWICDKYSTRYFMAEDRTGDLFKLLCDIQHWNDENVSSELIYELLYLSVGVALRLIIDEVIDSTVIWNAMACLLKLPHDTGYQRAEKLSTLIPEYDSWADQDPLCIQLQMALRAQNYDKALQITADLDNLGENNDWDKIQRATSRSASIAWDDVFYIPMLNYLETAAQN</sequence>
<dbReference type="KEGG" id="dpx:DAPPUDRAFT_322736"/>
<dbReference type="Proteomes" id="UP000000305">
    <property type="component" value="Unassembled WGS sequence"/>
</dbReference>